<protein>
    <submittedName>
        <fullName evidence="1">Uncharacterized protein</fullName>
    </submittedName>
</protein>
<dbReference type="AlphaFoldDB" id="M3UNR4"/>
<dbReference type="VEuPathDB" id="AmoebaDB:EHI8A_108360"/>
<evidence type="ECO:0000313" key="2">
    <source>
        <dbReference type="Proteomes" id="UP000030781"/>
    </source>
</evidence>
<gene>
    <name evidence="1" type="ORF">EHI8A_108360</name>
</gene>
<accession>M3UNR4</accession>
<proteinExistence type="predicted"/>
<dbReference type="Proteomes" id="UP000030781">
    <property type="component" value="Unassembled WGS sequence"/>
</dbReference>
<name>M3UNR4_ENTH1</name>
<sequence length="1083" mass="127113">MSWGFGNVLKIHNETQLLRIMEELNNERIAITTSTVQDYCIFHKINFDESLFQVECSKLNYFKIDVALKDVMTSSPMNVINDFHKLVSVTTHRIPKEFIFFIDEIGYQLTPTSILQYVKRGTEHEPRILERESKQSNVCVCICSDGSFLPLLVCLPKKYISSLIDKQYIYFCDAHSLFYSSSHFVHWVCGSLIQKINAKRKKYRYYGESYIILNVYYKQYLIPLMDILRQNKIQLLFSPKRYFDYTEPMVQITFMLEKYIVEHYFNNVIGLIDQPKLKVGEMVEFLLNSNKLISDCCDNFFFSFNEFQKQTPPTDSFLCPEPVPYNSIDKQIIEPLHNKLKSCSLPQSNPIKYSSVDFFQKLEEIYFLTTQETTNTQHNKQVTLITEPKQDSSCSEIEKQKTIFQDKSVTNKGTNSEPISISSEEDFTTIQNKNKTIIVLDDDQFTNQIDTKDKEEQNKENIKKSIETEGFAKLNILENEKKEKACSKKQNSNNNVITSTYNTFEVKTNDNTTLSLQVQKTPKRTKELNIKQQVYLRKEKEENLLTQQQNEKSQTVSSLKIKKEETTLTIPNQQQKKDEETFCHPMEAEKIKSNKITVLPTEKKHHINENEYIEIEIRKIPIKQEVIEELFEDIQNENKFEHIEIIKEAKKIIQKQKEIKQKRKGCYSPIICISTIVKAIEESINNNNTNIITNIKTTFNELITKEIAITKTTFKMICDEYSLSNNFRKEFLKETNEYWKYNKIELKSHILEEEQINNFLNQSKQLLNNLSPSLFINIIDIGKQTYEKELEVLTISDKKYWLDVESRMSWIICGITGSGEEIPSLCCLPKTEIEELKLVFEYNTIFVEQEIPGINKKNINLWMKESIIPWINFIKKRDNINTEAVIMLEEGMNNFFDYEELNKQKIKLLIVPKGGKNIMPITKLENKIELEWLSWGELSKRNKQTFSFGVLNILKYLTKQEIKEMFDKIMINNNQTFSLTKNVIFEISIPKLITNDFDKINLSIEDNIDAITTFNLKNMEPYLKNIITKIITSSQFSKLKTKGSQIEYCFNQYPLYAEKLLQCMRINSTNSKQQSFPEKKEND</sequence>
<reference evidence="1 2" key="1">
    <citation type="submission" date="2013-01" db="EMBL/GenBank/DDBJ databases">
        <authorList>
            <person name="Hannick L."/>
            <person name="Zafar N."/>
            <person name="Lorenzi H."/>
            <person name="Ali I.A."/>
            <person name="Petri W.P."/>
            <person name="Caler E."/>
        </authorList>
    </citation>
    <scope>NUCLEOTIDE SEQUENCE [LARGE SCALE GENOMIC DNA]</scope>
    <source>
        <strain evidence="2">HM3:IMSS-B</strain>
    </source>
</reference>
<organism evidence="1 2">
    <name type="scientific">Entamoeba histolytica HM-1:IMSS-B</name>
    <dbReference type="NCBI Taxonomy" id="885319"/>
    <lineage>
        <taxon>Eukaryota</taxon>
        <taxon>Amoebozoa</taxon>
        <taxon>Evosea</taxon>
        <taxon>Archamoebae</taxon>
        <taxon>Mastigamoebida</taxon>
        <taxon>Entamoebidae</taxon>
        <taxon>Entamoeba</taxon>
    </lineage>
</organism>
<dbReference type="EMBL" id="KB611690">
    <property type="protein sequence ID" value="EMH72042.1"/>
    <property type="molecule type" value="Genomic_DNA"/>
</dbReference>
<evidence type="ECO:0000313" key="1">
    <source>
        <dbReference type="EMBL" id="EMH72042.1"/>
    </source>
</evidence>
<dbReference type="OrthoDB" id="29204at2759"/>